<keyword evidence="4" id="KW-1003">Cell membrane</keyword>
<dbReference type="Pfam" id="PF01032">
    <property type="entry name" value="FecCD"/>
    <property type="match status" value="1"/>
</dbReference>
<dbReference type="Gene3D" id="1.10.3470.10">
    <property type="entry name" value="ABC transporter involved in vitamin B12 uptake, BtuC"/>
    <property type="match status" value="1"/>
</dbReference>
<keyword evidence="3" id="KW-0813">Transport</keyword>
<dbReference type="GO" id="GO:0022857">
    <property type="term" value="F:transmembrane transporter activity"/>
    <property type="evidence" value="ECO:0007669"/>
    <property type="project" value="InterPro"/>
</dbReference>
<dbReference type="Proteomes" id="UP000669179">
    <property type="component" value="Unassembled WGS sequence"/>
</dbReference>
<keyword evidence="7 8" id="KW-0472">Membrane</keyword>
<evidence type="ECO:0000256" key="4">
    <source>
        <dbReference type="ARBA" id="ARBA00022475"/>
    </source>
</evidence>
<feature type="transmembrane region" description="Helical" evidence="8">
    <location>
        <begin position="122"/>
        <end position="142"/>
    </location>
</feature>
<keyword evidence="6 8" id="KW-1133">Transmembrane helix</keyword>
<dbReference type="PANTHER" id="PTHR30472">
    <property type="entry name" value="FERRIC ENTEROBACTIN TRANSPORT SYSTEM PERMEASE PROTEIN"/>
    <property type="match status" value="1"/>
</dbReference>
<comment type="subcellular location">
    <subcellularLocation>
        <location evidence="1">Cell membrane</location>
        <topology evidence="1">Multi-pass membrane protein</topology>
    </subcellularLocation>
</comment>
<accession>A0A939T4G7</accession>
<name>A0A939T4G7_9ACTN</name>
<feature type="transmembrane region" description="Helical" evidence="8">
    <location>
        <begin position="95"/>
        <end position="116"/>
    </location>
</feature>
<dbReference type="GO" id="GO:0033214">
    <property type="term" value="P:siderophore-iron import into cell"/>
    <property type="evidence" value="ECO:0007669"/>
    <property type="project" value="TreeGrafter"/>
</dbReference>
<keyword evidence="10" id="KW-1185">Reference proteome</keyword>
<dbReference type="SUPFAM" id="SSF81345">
    <property type="entry name" value="ABC transporter involved in vitamin B12 uptake, BtuC"/>
    <property type="match status" value="1"/>
</dbReference>
<evidence type="ECO:0000313" key="10">
    <source>
        <dbReference type="Proteomes" id="UP000669179"/>
    </source>
</evidence>
<feature type="transmembrane region" description="Helical" evidence="8">
    <location>
        <begin position="243"/>
        <end position="265"/>
    </location>
</feature>
<proteinExistence type="inferred from homology"/>
<dbReference type="FunFam" id="1.10.3470.10:FF:000001">
    <property type="entry name" value="Vitamin B12 ABC transporter permease BtuC"/>
    <property type="match status" value="1"/>
</dbReference>
<dbReference type="PANTHER" id="PTHR30472:SF67">
    <property type="entry name" value="PERMEASE OF ABC TRANSPORTER-RELATED"/>
    <property type="match status" value="1"/>
</dbReference>
<evidence type="ECO:0000256" key="5">
    <source>
        <dbReference type="ARBA" id="ARBA00022692"/>
    </source>
</evidence>
<dbReference type="InterPro" id="IPR000522">
    <property type="entry name" value="ABC_transptr_permease_BtuC"/>
</dbReference>
<feature type="transmembrane region" description="Helical" evidence="8">
    <location>
        <begin position="154"/>
        <end position="174"/>
    </location>
</feature>
<evidence type="ECO:0000256" key="8">
    <source>
        <dbReference type="SAM" id="Phobius"/>
    </source>
</evidence>
<organism evidence="9 10">
    <name type="scientific">Actinomadura barringtoniae</name>
    <dbReference type="NCBI Taxonomy" id="1427535"/>
    <lineage>
        <taxon>Bacteria</taxon>
        <taxon>Bacillati</taxon>
        <taxon>Actinomycetota</taxon>
        <taxon>Actinomycetes</taxon>
        <taxon>Streptosporangiales</taxon>
        <taxon>Thermomonosporaceae</taxon>
        <taxon>Actinomadura</taxon>
    </lineage>
</organism>
<feature type="transmembrane region" description="Helical" evidence="8">
    <location>
        <begin position="67"/>
        <end position="88"/>
    </location>
</feature>
<feature type="transmembrane region" description="Helical" evidence="8">
    <location>
        <begin position="315"/>
        <end position="331"/>
    </location>
</feature>
<gene>
    <name evidence="9" type="ORF">J4573_20140</name>
</gene>
<dbReference type="InterPro" id="IPR037294">
    <property type="entry name" value="ABC_BtuC-like"/>
</dbReference>
<evidence type="ECO:0000256" key="2">
    <source>
        <dbReference type="ARBA" id="ARBA00007935"/>
    </source>
</evidence>
<evidence type="ECO:0000313" key="9">
    <source>
        <dbReference type="EMBL" id="MBO2449423.1"/>
    </source>
</evidence>
<keyword evidence="5 8" id="KW-0812">Transmembrane</keyword>
<evidence type="ECO:0000256" key="3">
    <source>
        <dbReference type="ARBA" id="ARBA00022448"/>
    </source>
</evidence>
<feature type="transmembrane region" description="Helical" evidence="8">
    <location>
        <begin position="186"/>
        <end position="216"/>
    </location>
</feature>
<feature type="transmembrane region" description="Helical" evidence="8">
    <location>
        <begin position="285"/>
        <end position="303"/>
    </location>
</feature>
<comment type="similarity">
    <text evidence="2">Belongs to the binding-protein-dependent transport system permease family. FecCD subfamily.</text>
</comment>
<evidence type="ECO:0000256" key="1">
    <source>
        <dbReference type="ARBA" id="ARBA00004651"/>
    </source>
</evidence>
<dbReference type="CDD" id="cd06550">
    <property type="entry name" value="TM_ABC_iron-siderophores_like"/>
    <property type="match status" value="1"/>
</dbReference>
<dbReference type="EMBL" id="JAGEOJ010000008">
    <property type="protein sequence ID" value="MBO2449423.1"/>
    <property type="molecule type" value="Genomic_DNA"/>
</dbReference>
<dbReference type="AlphaFoldDB" id="A0A939T4G7"/>
<protein>
    <submittedName>
        <fullName evidence="9">Iron ABC transporter permease</fullName>
    </submittedName>
</protein>
<evidence type="ECO:0000256" key="7">
    <source>
        <dbReference type="ARBA" id="ARBA00023136"/>
    </source>
</evidence>
<evidence type="ECO:0000256" key="6">
    <source>
        <dbReference type="ARBA" id="ARBA00022989"/>
    </source>
</evidence>
<reference evidence="9" key="1">
    <citation type="submission" date="2021-03" db="EMBL/GenBank/DDBJ databases">
        <authorList>
            <person name="Kanchanasin P."/>
            <person name="Saeng-In P."/>
            <person name="Phongsopitanun W."/>
            <person name="Yuki M."/>
            <person name="Kudo T."/>
            <person name="Ohkuma M."/>
            <person name="Tanasupawat S."/>
        </authorList>
    </citation>
    <scope>NUCLEOTIDE SEQUENCE</scope>
    <source>
        <strain evidence="9">GKU 128</strain>
    </source>
</reference>
<comment type="caution">
    <text evidence="9">The sequence shown here is derived from an EMBL/GenBank/DDBJ whole genome shotgun (WGS) entry which is preliminary data.</text>
</comment>
<sequence>MPELRTVALVAGLAVALVVASAVSISIGSVNLPLASVWKVIGARLTGSGPGDPLRDQVIWDIRTPRVLVAALVGAGLSVAGVALQALVRNPLADPYILGISSGASLGAVLVVSFGATALGGLGVTGAAFATAVLTVLLVYVLAQRGGRLLDSRLVLAGVAVGYLCSAATSYIQLQVSPTELHALMFWLMGSVAGATWSDLGVPAAVIAVCMAFLLLQGRSLNALMAGEDAAASLGVPVQALRVALLMIASLLTATAVSVVGGIGFVGLMVPHAARFLVGADHRRLLPVAALLGAVFLVLVDLATRTVDRPNELPVGIFTTALGVPFFLWLLRRRAAGSA</sequence>
<dbReference type="GO" id="GO:0005886">
    <property type="term" value="C:plasma membrane"/>
    <property type="evidence" value="ECO:0007669"/>
    <property type="project" value="UniProtKB-SubCell"/>
</dbReference>
<dbReference type="RefSeq" id="WP_208257317.1">
    <property type="nucleotide sequence ID" value="NZ_JAGEOJ010000008.1"/>
</dbReference>